<reference evidence="2 3" key="1">
    <citation type="submission" date="2019-05" db="EMBL/GenBank/DDBJ databases">
        <title>Draft genome sequence of Nonomuraea turkmeniaca DSM 43926.</title>
        <authorList>
            <person name="Saricaoglu S."/>
            <person name="Isik K."/>
        </authorList>
    </citation>
    <scope>NUCLEOTIDE SEQUENCE [LARGE SCALE GENOMIC DNA]</scope>
    <source>
        <strain evidence="2 3">DSM 43926</strain>
    </source>
</reference>
<dbReference type="Proteomes" id="UP000309128">
    <property type="component" value="Unassembled WGS sequence"/>
</dbReference>
<feature type="region of interest" description="Disordered" evidence="1">
    <location>
        <begin position="221"/>
        <end position="242"/>
    </location>
</feature>
<evidence type="ECO:0000256" key="1">
    <source>
        <dbReference type="SAM" id="MobiDB-lite"/>
    </source>
</evidence>
<dbReference type="AlphaFoldDB" id="A0A5S4F7N8"/>
<organism evidence="2 3">
    <name type="scientific">Nonomuraea turkmeniaca</name>
    <dbReference type="NCBI Taxonomy" id="103838"/>
    <lineage>
        <taxon>Bacteria</taxon>
        <taxon>Bacillati</taxon>
        <taxon>Actinomycetota</taxon>
        <taxon>Actinomycetes</taxon>
        <taxon>Streptosporangiales</taxon>
        <taxon>Streptosporangiaceae</taxon>
        <taxon>Nonomuraea</taxon>
    </lineage>
</organism>
<sequence>MDPADAIQRQLVPGHGVKIVQRTRTNWFGSWSAHKPVRGVVGFGNGKIVATDLTNFNLGRHGTRNICIGKRGYQLYAKPDPDRPLPPGKRWVTYEWPCQLVLKSGHHVSLSDPATLRAVLATTARKRPAGVYDGVRTTLYEGTITFAQLHKVNPGMRIGFRSKPTGKYASWKVSWRLWIGRDKLVRRAWSAWREPNDSRDRSAGEQPYHAFVDDLRLSGWGMKADIQPPPADETVSSEELDD</sequence>
<evidence type="ECO:0000313" key="3">
    <source>
        <dbReference type="Proteomes" id="UP000309128"/>
    </source>
</evidence>
<proteinExistence type="predicted"/>
<comment type="caution">
    <text evidence="2">The sequence shown here is derived from an EMBL/GenBank/DDBJ whole genome shotgun (WGS) entry which is preliminary data.</text>
</comment>
<gene>
    <name evidence="2" type="ORF">ETD86_32810</name>
</gene>
<keyword evidence="3" id="KW-1185">Reference proteome</keyword>
<protein>
    <submittedName>
        <fullName evidence="2">Uncharacterized protein</fullName>
    </submittedName>
</protein>
<evidence type="ECO:0000313" key="2">
    <source>
        <dbReference type="EMBL" id="TMR12365.1"/>
    </source>
</evidence>
<accession>A0A5S4F7N8</accession>
<dbReference type="RefSeq" id="WP_138670532.1">
    <property type="nucleotide sequence ID" value="NZ_VCKY01000136.1"/>
</dbReference>
<dbReference type="EMBL" id="VCKY01000136">
    <property type="protein sequence ID" value="TMR12365.1"/>
    <property type="molecule type" value="Genomic_DNA"/>
</dbReference>
<dbReference type="Gene3D" id="2.50.20.20">
    <property type="match status" value="1"/>
</dbReference>
<name>A0A5S4F7N8_9ACTN</name>
<dbReference type="OrthoDB" id="3515039at2"/>